<dbReference type="EMBL" id="QKXF01000774">
    <property type="protein sequence ID" value="RQM08974.1"/>
    <property type="molecule type" value="Genomic_DNA"/>
</dbReference>
<feature type="signal peptide" evidence="1">
    <location>
        <begin position="1"/>
        <end position="23"/>
    </location>
</feature>
<evidence type="ECO:0008006" key="6">
    <source>
        <dbReference type="Google" id="ProtNLM"/>
    </source>
</evidence>
<dbReference type="AlphaFoldDB" id="A0A3M6VN22"/>
<dbReference type="EMBL" id="QLLG01000127">
    <property type="protein sequence ID" value="RMX68104.1"/>
    <property type="molecule type" value="Genomic_DNA"/>
</dbReference>
<evidence type="ECO:0000313" key="2">
    <source>
        <dbReference type="EMBL" id="RMX68104.1"/>
    </source>
</evidence>
<evidence type="ECO:0000313" key="5">
    <source>
        <dbReference type="Proteomes" id="UP000286097"/>
    </source>
</evidence>
<dbReference type="VEuPathDB" id="FungiDB:DD237_008575"/>
<feature type="chain" id="PRO_5036085779" description="RxLR effector protein" evidence="1">
    <location>
        <begin position="24"/>
        <end position="121"/>
    </location>
</feature>
<evidence type="ECO:0000313" key="4">
    <source>
        <dbReference type="Proteomes" id="UP000282087"/>
    </source>
</evidence>
<accession>A0A3M6VN22</accession>
<comment type="caution">
    <text evidence="2">The sequence shown here is derived from an EMBL/GenBank/DDBJ whole genome shotgun (WGS) entry which is preliminary data.</text>
</comment>
<keyword evidence="1" id="KW-0732">Signal</keyword>
<reference evidence="4 5" key="1">
    <citation type="submission" date="2018-06" db="EMBL/GenBank/DDBJ databases">
        <title>Comparative genomics of downy mildews reveals potential adaptations to biotrophy.</title>
        <authorList>
            <person name="Fletcher K."/>
            <person name="Klosterman S.J."/>
            <person name="Derevnina L."/>
            <person name="Martin F."/>
            <person name="Koike S."/>
            <person name="Reyes Chin-Wo S."/>
            <person name="Mou B."/>
            <person name="Michelmore R."/>
        </authorList>
    </citation>
    <scope>NUCLEOTIDE SEQUENCE [LARGE SCALE GENOMIC DNA]</scope>
    <source>
        <strain evidence="3 5">R13</strain>
        <strain evidence="2 4">R14</strain>
    </source>
</reference>
<keyword evidence="4" id="KW-1185">Reference proteome</keyword>
<proteinExistence type="predicted"/>
<dbReference type="Proteomes" id="UP000282087">
    <property type="component" value="Unassembled WGS sequence"/>
</dbReference>
<protein>
    <recommendedName>
        <fullName evidence="6">RxLR effector protein</fullName>
    </recommendedName>
</protein>
<evidence type="ECO:0000313" key="3">
    <source>
        <dbReference type="EMBL" id="RQM08974.1"/>
    </source>
</evidence>
<organism evidence="2 4">
    <name type="scientific">Peronospora effusa</name>
    <dbReference type="NCBI Taxonomy" id="542832"/>
    <lineage>
        <taxon>Eukaryota</taxon>
        <taxon>Sar</taxon>
        <taxon>Stramenopiles</taxon>
        <taxon>Oomycota</taxon>
        <taxon>Peronosporomycetes</taxon>
        <taxon>Peronosporales</taxon>
        <taxon>Peronosporaceae</taxon>
        <taxon>Peronospora</taxon>
    </lineage>
</organism>
<gene>
    <name evidence="3" type="ORF">DD237_008575</name>
    <name evidence="2" type="ORF">DD238_008398</name>
</gene>
<dbReference type="Proteomes" id="UP000286097">
    <property type="component" value="Unassembled WGS sequence"/>
</dbReference>
<evidence type="ECO:0000256" key="1">
    <source>
        <dbReference type="SAM" id="SignalP"/>
    </source>
</evidence>
<name>A0A3M6VN22_9STRA</name>
<sequence>MKLLHGLVMTGVVLLCENPATGATRSLRQNTSGKNLITMIPALETEPKGDRDGDSCKLLESLTSTPGIRATINVPTPLKYYPPQQPIPPESLPYPLRPTEWLFEIVRSIILAMTLSTGRVV</sequence>